<feature type="compositionally biased region" description="Polar residues" evidence="2">
    <location>
        <begin position="166"/>
        <end position="178"/>
    </location>
</feature>
<sequence>MFVSQCNAVTGLRSRLALVDKRGCVVDSDLMENIVYSTDGRTAYAFSLSFRFHDDVPFYFSCHIRLTKVDLLNERPPSQPSTYSSHCSVRKRRSKMKEKPQEQEGAAESLEFDVYTAVIDLLPRADISLPTLIKSYVNESDRFISSQKATRNRLFSNETMQMLMKSNSRSRINLSQQTKRNDIDINETTKSSSDQQSQPVATERSSHFEEENKVTTYVSETLTTHSLKLQTTHSERTKTYQTGEIKSPGGHRKIYQQAERRINRPTISDNEKIIIMENIESDGTTVSRDENFAITTNDSKNAANAAHFERCGVYFSFGINNSFNLFNPYSSY</sequence>
<dbReference type="Proteomes" id="UP001608902">
    <property type="component" value="Unassembled WGS sequence"/>
</dbReference>
<dbReference type="PANTHER" id="PTHR22907">
    <property type="entry name" value="GH04558P"/>
    <property type="match status" value="1"/>
</dbReference>
<feature type="domain" description="ZP" evidence="3">
    <location>
        <begin position="1"/>
        <end position="94"/>
    </location>
</feature>
<dbReference type="EMBL" id="JBGFUD010002125">
    <property type="protein sequence ID" value="MFH4977191.1"/>
    <property type="molecule type" value="Genomic_DNA"/>
</dbReference>
<keyword evidence="1" id="KW-0732">Signal</keyword>
<evidence type="ECO:0000313" key="5">
    <source>
        <dbReference type="Proteomes" id="UP001608902"/>
    </source>
</evidence>
<dbReference type="InterPro" id="IPR001507">
    <property type="entry name" value="ZP_dom"/>
</dbReference>
<keyword evidence="5" id="KW-1185">Reference proteome</keyword>
<organism evidence="4 5">
    <name type="scientific">Gnathostoma spinigerum</name>
    <dbReference type="NCBI Taxonomy" id="75299"/>
    <lineage>
        <taxon>Eukaryota</taxon>
        <taxon>Metazoa</taxon>
        <taxon>Ecdysozoa</taxon>
        <taxon>Nematoda</taxon>
        <taxon>Chromadorea</taxon>
        <taxon>Rhabditida</taxon>
        <taxon>Spirurina</taxon>
        <taxon>Gnathostomatomorpha</taxon>
        <taxon>Gnathostomatoidea</taxon>
        <taxon>Gnathostomatidae</taxon>
        <taxon>Gnathostoma</taxon>
    </lineage>
</organism>
<dbReference type="PROSITE" id="PS51034">
    <property type="entry name" value="ZP_2"/>
    <property type="match status" value="1"/>
</dbReference>
<name>A0ABD6EDB6_9BILA</name>
<gene>
    <name evidence="4" type="ORF">AB6A40_003900</name>
</gene>
<feature type="compositionally biased region" description="Basic and acidic residues" evidence="2">
    <location>
        <begin position="204"/>
        <end position="213"/>
    </location>
</feature>
<evidence type="ECO:0000259" key="3">
    <source>
        <dbReference type="PROSITE" id="PS51034"/>
    </source>
</evidence>
<accession>A0ABD6EDB6</accession>
<evidence type="ECO:0000313" key="4">
    <source>
        <dbReference type="EMBL" id="MFH4977191.1"/>
    </source>
</evidence>
<evidence type="ECO:0000256" key="1">
    <source>
        <dbReference type="ARBA" id="ARBA00022729"/>
    </source>
</evidence>
<feature type="compositionally biased region" description="Polar residues" evidence="2">
    <location>
        <begin position="186"/>
        <end position="200"/>
    </location>
</feature>
<proteinExistence type="predicted"/>
<reference evidence="4 5" key="1">
    <citation type="submission" date="2024-08" db="EMBL/GenBank/DDBJ databases">
        <title>Gnathostoma spinigerum genome.</title>
        <authorList>
            <person name="Gonzalez-Bertolin B."/>
            <person name="Monzon S."/>
            <person name="Zaballos A."/>
            <person name="Jimenez P."/>
            <person name="Dekumyoy P."/>
            <person name="Varona S."/>
            <person name="Cuesta I."/>
            <person name="Sumanam S."/>
            <person name="Adisakwattana P."/>
            <person name="Gasser R.B."/>
            <person name="Hernandez-Gonzalez A."/>
            <person name="Young N.D."/>
            <person name="Perteguer M.J."/>
        </authorList>
    </citation>
    <scope>NUCLEOTIDE SEQUENCE [LARGE SCALE GENOMIC DNA]</scope>
    <source>
        <strain evidence="4">AL3</strain>
        <tissue evidence="4">Liver</tissue>
    </source>
</reference>
<dbReference type="InterPro" id="IPR051962">
    <property type="entry name" value="Cuticlin"/>
</dbReference>
<evidence type="ECO:0000256" key="2">
    <source>
        <dbReference type="SAM" id="MobiDB-lite"/>
    </source>
</evidence>
<feature type="region of interest" description="Disordered" evidence="2">
    <location>
        <begin position="75"/>
        <end position="106"/>
    </location>
</feature>
<comment type="caution">
    <text evidence="4">The sequence shown here is derived from an EMBL/GenBank/DDBJ whole genome shotgun (WGS) entry which is preliminary data.</text>
</comment>
<dbReference type="AlphaFoldDB" id="A0ABD6EDB6"/>
<dbReference type="PANTHER" id="PTHR22907:SF56">
    <property type="entry name" value="TRANSMEMBRANE PROTEIN RAM-5"/>
    <property type="match status" value="1"/>
</dbReference>
<feature type="region of interest" description="Disordered" evidence="2">
    <location>
        <begin position="166"/>
        <end position="213"/>
    </location>
</feature>
<protein>
    <recommendedName>
        <fullName evidence="3">ZP domain-containing protein</fullName>
    </recommendedName>
</protein>